<organism evidence="5 6">
    <name type="scientific">Xanthomonas pisi</name>
    <dbReference type="NCBI Taxonomy" id="56457"/>
    <lineage>
        <taxon>Bacteria</taxon>
        <taxon>Pseudomonadati</taxon>
        <taxon>Pseudomonadota</taxon>
        <taxon>Gammaproteobacteria</taxon>
        <taxon>Lysobacterales</taxon>
        <taxon>Lysobacteraceae</taxon>
        <taxon>Xanthomonas</taxon>
    </lineage>
</organism>
<dbReference type="InterPro" id="IPR050908">
    <property type="entry name" value="SmbC-like"/>
</dbReference>
<keyword evidence="3" id="KW-0804">Transcription</keyword>
<dbReference type="SMART" id="SM00871">
    <property type="entry name" value="AraC_E_bind"/>
    <property type="match status" value="1"/>
</dbReference>
<evidence type="ECO:0000256" key="2">
    <source>
        <dbReference type="ARBA" id="ARBA00023125"/>
    </source>
</evidence>
<protein>
    <submittedName>
        <fullName evidence="5">AraC family transcriptional regulator</fullName>
    </submittedName>
</protein>
<dbReference type="InterPro" id="IPR011256">
    <property type="entry name" value="Reg_factor_effector_dom_sf"/>
</dbReference>
<dbReference type="Gene3D" id="3.20.80.10">
    <property type="entry name" value="Regulatory factor, effector binding domain"/>
    <property type="match status" value="1"/>
</dbReference>
<dbReference type="SMART" id="SM00342">
    <property type="entry name" value="HTH_ARAC"/>
    <property type="match status" value="1"/>
</dbReference>
<dbReference type="PANTHER" id="PTHR40055">
    <property type="entry name" value="TRANSCRIPTIONAL REGULATOR YGIV-RELATED"/>
    <property type="match status" value="1"/>
</dbReference>
<dbReference type="Pfam" id="PF12833">
    <property type="entry name" value="HTH_18"/>
    <property type="match status" value="1"/>
</dbReference>
<evidence type="ECO:0000313" key="5">
    <source>
        <dbReference type="EMBL" id="PPU69730.1"/>
    </source>
</evidence>
<dbReference type="OrthoDB" id="282744at2"/>
<dbReference type="AlphaFoldDB" id="A0A2S7D7D1"/>
<dbReference type="InterPro" id="IPR018062">
    <property type="entry name" value="HTH_AraC-typ_CS"/>
</dbReference>
<keyword evidence="6" id="KW-1185">Reference proteome</keyword>
<dbReference type="Pfam" id="PF06445">
    <property type="entry name" value="GyrI-like"/>
    <property type="match status" value="1"/>
</dbReference>
<accession>A0A2S7D7D1</accession>
<dbReference type="SUPFAM" id="SSF46689">
    <property type="entry name" value="Homeodomain-like"/>
    <property type="match status" value="2"/>
</dbReference>
<keyword evidence="1" id="KW-0805">Transcription regulation</keyword>
<evidence type="ECO:0000313" key="6">
    <source>
        <dbReference type="Proteomes" id="UP000238191"/>
    </source>
</evidence>
<dbReference type="Gene3D" id="1.10.10.60">
    <property type="entry name" value="Homeodomain-like"/>
    <property type="match status" value="2"/>
</dbReference>
<evidence type="ECO:0000256" key="1">
    <source>
        <dbReference type="ARBA" id="ARBA00023015"/>
    </source>
</evidence>
<dbReference type="InterPro" id="IPR009057">
    <property type="entry name" value="Homeodomain-like_sf"/>
</dbReference>
<dbReference type="InterPro" id="IPR010499">
    <property type="entry name" value="AraC_E-bd"/>
</dbReference>
<feature type="domain" description="HTH araC/xylS-type" evidence="4">
    <location>
        <begin position="16"/>
        <end position="115"/>
    </location>
</feature>
<dbReference type="PROSITE" id="PS01124">
    <property type="entry name" value="HTH_ARAC_FAMILY_2"/>
    <property type="match status" value="1"/>
</dbReference>
<dbReference type="InterPro" id="IPR029442">
    <property type="entry name" value="GyrI-like"/>
</dbReference>
<dbReference type="GO" id="GO:0003700">
    <property type="term" value="F:DNA-binding transcription factor activity"/>
    <property type="evidence" value="ECO:0007669"/>
    <property type="project" value="InterPro"/>
</dbReference>
<dbReference type="PANTHER" id="PTHR40055:SF1">
    <property type="entry name" value="TRANSCRIPTIONAL REGULATOR YGIV-RELATED"/>
    <property type="match status" value="1"/>
</dbReference>
<comment type="caution">
    <text evidence="5">The sequence shown here is derived from an EMBL/GenBank/DDBJ whole genome shotgun (WGS) entry which is preliminary data.</text>
</comment>
<sequence>MPISETVPLTAVQSVNRALDYIEVNLAGHLSLALIAEASCVSPFHLQRLFRAVMGETPHAFVLRRRLESALGDVSQMPRQPLTDIAVRRGFSSLSDFSRNFRKHFGDSPTKLDIDACLAGRRRALDDTLAGVSGIRSSAAAATQEFSIRLRDLPARTVQYIRVHRPFEEGSVQEAAMRLLSWARDAGVEHHQWLGYLWDQPRLASAADCRYDVAVEVTHGRHLGEIGVFRFPAMKVAEVVIRGGLALEMRAFGWLRDTWLPASGYLPTDLPACEAWLGLPYAHGAEHFELACQIPIRTPTAPDGWDQLLPSRSR</sequence>
<dbReference type="SUPFAM" id="SSF55136">
    <property type="entry name" value="Probable bacterial effector-binding domain"/>
    <property type="match status" value="1"/>
</dbReference>
<evidence type="ECO:0000256" key="3">
    <source>
        <dbReference type="ARBA" id="ARBA00023163"/>
    </source>
</evidence>
<dbReference type="PROSITE" id="PS00041">
    <property type="entry name" value="HTH_ARAC_FAMILY_1"/>
    <property type="match status" value="1"/>
</dbReference>
<evidence type="ECO:0000259" key="4">
    <source>
        <dbReference type="PROSITE" id="PS01124"/>
    </source>
</evidence>
<keyword evidence="2" id="KW-0238">DNA-binding</keyword>
<proteinExistence type="predicted"/>
<dbReference type="Proteomes" id="UP000238191">
    <property type="component" value="Unassembled WGS sequence"/>
</dbReference>
<name>A0A2S7D7D1_9XANT</name>
<dbReference type="GO" id="GO:0043565">
    <property type="term" value="F:sequence-specific DNA binding"/>
    <property type="evidence" value="ECO:0007669"/>
    <property type="project" value="InterPro"/>
</dbReference>
<dbReference type="EMBL" id="MDEI01000002">
    <property type="protein sequence ID" value="PPU69730.1"/>
    <property type="molecule type" value="Genomic_DNA"/>
</dbReference>
<dbReference type="InterPro" id="IPR018060">
    <property type="entry name" value="HTH_AraC"/>
</dbReference>
<reference evidence="6" key="1">
    <citation type="submission" date="2016-08" db="EMBL/GenBank/DDBJ databases">
        <authorList>
            <person name="Merda D."/>
            <person name="Briand M."/>
            <person name="Taghouti G."/>
            <person name="Carrere S."/>
            <person name="Gouzy J."/>
            <person name="Portier P."/>
            <person name="Jacques M.-A."/>
            <person name="Fischer-Le Saux M."/>
        </authorList>
    </citation>
    <scope>NUCLEOTIDE SEQUENCE [LARGE SCALE GENOMIC DNA]</scope>
    <source>
        <strain evidence="6">CFBP4643</strain>
    </source>
</reference>
<gene>
    <name evidence="5" type="ORF">XpiCFBP4643_02530</name>
</gene>